<dbReference type="InterPro" id="IPR054283">
    <property type="entry name" value="DUF7017"/>
</dbReference>
<dbReference type="OrthoDB" id="6196244at2"/>
<protein>
    <recommendedName>
        <fullName evidence="1">TOTE conflict systems S1/CSD-like domain-containing protein</fullName>
    </recommendedName>
</protein>
<dbReference type="Gene3D" id="1.25.40.10">
    <property type="entry name" value="Tetratricopeptide repeat domain"/>
    <property type="match status" value="1"/>
</dbReference>
<keyword evidence="3" id="KW-1185">Reference proteome</keyword>
<dbReference type="Proteomes" id="UP000234845">
    <property type="component" value="Unassembled WGS sequence"/>
</dbReference>
<name>A0A2N5Y4R8_9GAMM</name>
<evidence type="ECO:0000259" key="1">
    <source>
        <dbReference type="Pfam" id="PF22707"/>
    </source>
</evidence>
<dbReference type="SUPFAM" id="SSF48452">
    <property type="entry name" value="TPR-like"/>
    <property type="match status" value="1"/>
</dbReference>
<evidence type="ECO:0000313" key="2">
    <source>
        <dbReference type="EMBL" id="PLW83361.1"/>
    </source>
</evidence>
<dbReference type="Pfam" id="PF22707">
    <property type="entry name" value="S1CSD-TOTE-2"/>
    <property type="match status" value="1"/>
</dbReference>
<gene>
    <name evidence="2" type="ORF">CWI75_08180</name>
</gene>
<dbReference type="AlphaFoldDB" id="A0A2N5Y4R8"/>
<reference evidence="3" key="1">
    <citation type="submission" date="2017-11" db="EMBL/GenBank/DDBJ databases">
        <title>The draft genome sequence of Chromatocurvus sp. F02.</title>
        <authorList>
            <person name="Du Z.-J."/>
            <person name="Chang Y.-Q."/>
        </authorList>
    </citation>
    <scope>NUCLEOTIDE SEQUENCE [LARGE SCALE GENOMIC DNA]</scope>
    <source>
        <strain evidence="3">F02</strain>
    </source>
</reference>
<feature type="domain" description="TOTE conflict systems S1/CSD-like" evidence="1">
    <location>
        <begin position="412"/>
        <end position="467"/>
    </location>
</feature>
<proteinExistence type="predicted"/>
<dbReference type="Pfam" id="PF22860">
    <property type="entry name" value="DUF7017"/>
    <property type="match status" value="1"/>
</dbReference>
<accession>A0A2N5Y4R8</accession>
<evidence type="ECO:0000313" key="3">
    <source>
        <dbReference type="Proteomes" id="UP000234845"/>
    </source>
</evidence>
<dbReference type="InterPro" id="IPR011990">
    <property type="entry name" value="TPR-like_helical_dom_sf"/>
</dbReference>
<dbReference type="InterPro" id="IPR054427">
    <property type="entry name" value="S1CSD-TOTE-2"/>
</dbReference>
<sequence>MEEPLFRVITNLRKAGNLAEAWEVGCPAVQENPQDAYLKGSFFWVCYDYLKQVQAPIKQRAEGNNGNMQPNQGELDRINFLTDWIVWLNIPTGGFEYRTLLLVFQKNLEFLPKLILLLFVHNGSLFESGDEEPYPGEKGESPSLMLNFGRKVTKAWLVSEEVRQIEISDLRTFLAAVRSRVKDQQNKIWLDYDEAKCLIAVGELDEARDLVLPVLRNKQTESWAWGALAATYRKESNEAAISLYAQGILSAHEDTFILPQLAAIAKLLAQEKFFDAASKCVKRAIECYETNGWRIKPNFEQLTSADWYDPNVDSGALLPFLRDRAASAPQYLYDGVHVAHGLVINLHKNGKGLHLYLAPGEEVSLPLRIMSKGSNPSLGDYLEVQLGEDGDRKVVLAAKSSEPVDLQGVSSTTDALRVTDKGFGFVGDTFVPAHLIHECKDGDSIDVLRYRSYDNKKSQYGWKALRIRPAS</sequence>
<dbReference type="RefSeq" id="WP_101520961.1">
    <property type="nucleotide sequence ID" value="NZ_PKLZ01000003.1"/>
</dbReference>
<comment type="caution">
    <text evidence="2">The sequence shown here is derived from an EMBL/GenBank/DDBJ whole genome shotgun (WGS) entry which is preliminary data.</text>
</comment>
<organism evidence="2 3">
    <name type="scientific">Kineobactrum sediminis</name>
    <dbReference type="NCBI Taxonomy" id="1905677"/>
    <lineage>
        <taxon>Bacteria</taxon>
        <taxon>Pseudomonadati</taxon>
        <taxon>Pseudomonadota</taxon>
        <taxon>Gammaproteobacteria</taxon>
        <taxon>Cellvibrionales</taxon>
        <taxon>Halieaceae</taxon>
        <taxon>Kineobactrum</taxon>
    </lineage>
</organism>
<dbReference type="EMBL" id="PKLZ01000003">
    <property type="protein sequence ID" value="PLW83361.1"/>
    <property type="molecule type" value="Genomic_DNA"/>
</dbReference>